<accession>A0A0F8BJ58</accession>
<sequence length="302" mass="31484">MTASVSGLSLCTSTTLLLVLLSFAICATAQTNGTLETYTLYGCDSSSLGFTHSYSQAADNTCLGTAALSFKVVEPATCANGTRAKLARFEGSRCNNGQVTVAGGLVDIADSDIGQCLTTNIANYSSDAEHESIKSISFFCDGPEAKDTDGDGDIDSDDLPKGPKAGSVSDSACPRVGASDTAITAPFFDHPYPDQCSYIMADRKLRVYSSATCVNGTAAKLAVWSGVRQCQGEPSILTNVTDELMGQCLVFNTTRASSYSFFCNGMDAKGKAKSAAAIMKQQTKSIAVVLSLLLTAAVFSSL</sequence>
<evidence type="ECO:0000256" key="1">
    <source>
        <dbReference type="SAM" id="MobiDB-lite"/>
    </source>
</evidence>
<comment type="caution">
    <text evidence="3">The sequence shown here is derived from an EMBL/GenBank/DDBJ whole genome shotgun (WGS) entry which is preliminary data.</text>
</comment>
<protein>
    <submittedName>
        <fullName evidence="3">Uncharacterized protein</fullName>
    </submittedName>
</protein>
<dbReference type="AlphaFoldDB" id="A0A0F8BJ58"/>
<dbReference type="EMBL" id="LBBL01000462">
    <property type="protein sequence ID" value="KKF92298.1"/>
    <property type="molecule type" value="Genomic_DNA"/>
</dbReference>
<dbReference type="OrthoDB" id="5191144at2759"/>
<dbReference type="InterPro" id="IPR018247">
    <property type="entry name" value="EF_Hand_1_Ca_BS"/>
</dbReference>
<evidence type="ECO:0000256" key="2">
    <source>
        <dbReference type="SAM" id="SignalP"/>
    </source>
</evidence>
<organism evidence="3 4">
    <name type="scientific">Ceratocystis fimbriata f. sp. platani</name>
    <dbReference type="NCBI Taxonomy" id="88771"/>
    <lineage>
        <taxon>Eukaryota</taxon>
        <taxon>Fungi</taxon>
        <taxon>Dikarya</taxon>
        <taxon>Ascomycota</taxon>
        <taxon>Pezizomycotina</taxon>
        <taxon>Sordariomycetes</taxon>
        <taxon>Hypocreomycetidae</taxon>
        <taxon>Microascales</taxon>
        <taxon>Ceratocystidaceae</taxon>
        <taxon>Ceratocystis</taxon>
    </lineage>
</organism>
<reference evidence="3 4" key="1">
    <citation type="submission" date="2015-04" db="EMBL/GenBank/DDBJ databases">
        <title>Genome sequence of Ceratocystis platani, a major pathogen of plane trees.</title>
        <authorList>
            <person name="Belbahri L."/>
        </authorList>
    </citation>
    <scope>NUCLEOTIDE SEQUENCE [LARGE SCALE GENOMIC DNA]</scope>
    <source>
        <strain evidence="3 4">CFO</strain>
    </source>
</reference>
<feature type="signal peptide" evidence="2">
    <location>
        <begin position="1"/>
        <end position="29"/>
    </location>
</feature>
<dbReference type="Proteomes" id="UP000034841">
    <property type="component" value="Unassembled WGS sequence"/>
</dbReference>
<keyword evidence="2" id="KW-0732">Signal</keyword>
<gene>
    <name evidence="3" type="ORF">CFO_g5342</name>
</gene>
<feature type="chain" id="PRO_5018225215" evidence="2">
    <location>
        <begin position="30"/>
        <end position="302"/>
    </location>
</feature>
<evidence type="ECO:0000313" key="3">
    <source>
        <dbReference type="EMBL" id="KKF92298.1"/>
    </source>
</evidence>
<feature type="region of interest" description="Disordered" evidence="1">
    <location>
        <begin position="149"/>
        <end position="175"/>
    </location>
</feature>
<keyword evidence="4" id="KW-1185">Reference proteome</keyword>
<dbReference type="PROSITE" id="PS00018">
    <property type="entry name" value="EF_HAND_1"/>
    <property type="match status" value="1"/>
</dbReference>
<evidence type="ECO:0000313" key="4">
    <source>
        <dbReference type="Proteomes" id="UP000034841"/>
    </source>
</evidence>
<name>A0A0F8BJ58_CERFI</name>
<proteinExistence type="predicted"/>